<dbReference type="InterPro" id="IPR013022">
    <property type="entry name" value="Xyl_isomerase-like_TIM-brl"/>
</dbReference>
<gene>
    <name evidence="2" type="ORF">ACFOMH_14475</name>
</gene>
<dbReference type="EMBL" id="JBHRXJ010000011">
    <property type="protein sequence ID" value="MFC3529382.1"/>
    <property type="molecule type" value="Genomic_DNA"/>
</dbReference>
<dbReference type="PANTHER" id="PTHR12110:SF48">
    <property type="entry name" value="BLL3656 PROTEIN"/>
    <property type="match status" value="1"/>
</dbReference>
<name>A0ABV7R893_9RHOB</name>
<proteinExistence type="predicted"/>
<dbReference type="InterPro" id="IPR050312">
    <property type="entry name" value="IolE/XylAMocC-like"/>
</dbReference>
<accession>A0ABV7R893</accession>
<keyword evidence="3" id="KW-1185">Reference proteome</keyword>
<dbReference type="PANTHER" id="PTHR12110">
    <property type="entry name" value="HYDROXYPYRUVATE ISOMERASE"/>
    <property type="match status" value="1"/>
</dbReference>
<feature type="domain" description="Xylose isomerase-like TIM barrel" evidence="1">
    <location>
        <begin position="21"/>
        <end position="249"/>
    </location>
</feature>
<evidence type="ECO:0000313" key="3">
    <source>
        <dbReference type="Proteomes" id="UP001595721"/>
    </source>
</evidence>
<dbReference type="InterPro" id="IPR036237">
    <property type="entry name" value="Xyl_isomerase-like_sf"/>
</dbReference>
<dbReference type="RefSeq" id="WP_377745321.1">
    <property type="nucleotide sequence ID" value="NZ_JBHRXJ010000011.1"/>
</dbReference>
<reference evidence="3" key="1">
    <citation type="journal article" date="2019" name="Int. J. Syst. Evol. Microbiol.">
        <title>The Global Catalogue of Microorganisms (GCM) 10K type strain sequencing project: providing services to taxonomists for standard genome sequencing and annotation.</title>
        <authorList>
            <consortium name="The Broad Institute Genomics Platform"/>
            <consortium name="The Broad Institute Genome Sequencing Center for Infectious Disease"/>
            <person name="Wu L."/>
            <person name="Ma J."/>
        </authorList>
    </citation>
    <scope>NUCLEOTIDE SEQUENCE [LARGE SCALE GENOMIC DNA]</scope>
    <source>
        <strain evidence="3">KCTC 42899</strain>
    </source>
</reference>
<keyword evidence="2" id="KW-0413">Isomerase</keyword>
<dbReference type="SUPFAM" id="SSF51658">
    <property type="entry name" value="Xylose isomerase-like"/>
    <property type="match status" value="1"/>
</dbReference>
<dbReference type="GO" id="GO:0016853">
    <property type="term" value="F:isomerase activity"/>
    <property type="evidence" value="ECO:0007669"/>
    <property type="project" value="UniProtKB-KW"/>
</dbReference>
<sequence>MTRPISLAHLTVIDLAPPAMIRLAADLGYDAVGLRLIRVTPDSPGYPLMENAPMMRETRAALADTGLRVQDIEFVRINPDFDPGPLAGFLAAGAELGARQVICAPYDPDLSRLAGNLARMAAACRAHGLQAVLEFFPWTSVPDLATALDVIAASGDPDLGVLVDTLHFNRSGSGMEDLARALPRMPFLHLCDAPVQTAYSTDELFFAGRVERLPPGAGQIPLVPILRALPGDMPVALEIPMTALSVAKGPRAAAALALDAARKLLRDL</sequence>
<dbReference type="Gene3D" id="3.20.20.150">
    <property type="entry name" value="Divalent-metal-dependent TIM barrel enzymes"/>
    <property type="match status" value="1"/>
</dbReference>
<evidence type="ECO:0000259" key="1">
    <source>
        <dbReference type="Pfam" id="PF01261"/>
    </source>
</evidence>
<organism evidence="2 3">
    <name type="scientific">Paracoccus mangrovi</name>
    <dbReference type="NCBI Taxonomy" id="1715645"/>
    <lineage>
        <taxon>Bacteria</taxon>
        <taxon>Pseudomonadati</taxon>
        <taxon>Pseudomonadota</taxon>
        <taxon>Alphaproteobacteria</taxon>
        <taxon>Rhodobacterales</taxon>
        <taxon>Paracoccaceae</taxon>
        <taxon>Paracoccus</taxon>
    </lineage>
</organism>
<evidence type="ECO:0000313" key="2">
    <source>
        <dbReference type="EMBL" id="MFC3529382.1"/>
    </source>
</evidence>
<dbReference type="Proteomes" id="UP001595721">
    <property type="component" value="Unassembled WGS sequence"/>
</dbReference>
<dbReference type="Pfam" id="PF01261">
    <property type="entry name" value="AP_endonuc_2"/>
    <property type="match status" value="1"/>
</dbReference>
<protein>
    <submittedName>
        <fullName evidence="2">Sugar phosphate isomerase/epimerase family protein</fullName>
    </submittedName>
</protein>
<comment type="caution">
    <text evidence="2">The sequence shown here is derived from an EMBL/GenBank/DDBJ whole genome shotgun (WGS) entry which is preliminary data.</text>
</comment>